<protein>
    <submittedName>
        <fullName evidence="10">BTAD domain-containing putative transcriptional regulator</fullName>
    </submittedName>
</protein>
<evidence type="ECO:0000256" key="5">
    <source>
        <dbReference type="PROSITE-ProRule" id="PRU00339"/>
    </source>
</evidence>
<keyword evidence="4" id="KW-0804">Transcription</keyword>
<dbReference type="InterPro" id="IPR036388">
    <property type="entry name" value="WH-like_DNA-bd_sf"/>
</dbReference>
<evidence type="ECO:0000259" key="9">
    <source>
        <dbReference type="PROSITE" id="PS51755"/>
    </source>
</evidence>
<reference evidence="10 11" key="1">
    <citation type="submission" date="2024-10" db="EMBL/GenBank/DDBJ databases">
        <title>The Natural Products Discovery Center: Release of the First 8490 Sequenced Strains for Exploring Actinobacteria Biosynthetic Diversity.</title>
        <authorList>
            <person name="Kalkreuter E."/>
            <person name="Kautsar S.A."/>
            <person name="Yang D."/>
            <person name="Bader C.D."/>
            <person name="Teijaro C.N."/>
            <person name="Fluegel L."/>
            <person name="Davis C.M."/>
            <person name="Simpson J.R."/>
            <person name="Lauterbach L."/>
            <person name="Steele A.D."/>
            <person name="Gui C."/>
            <person name="Meng S."/>
            <person name="Li G."/>
            <person name="Viehrig K."/>
            <person name="Ye F."/>
            <person name="Su P."/>
            <person name="Kiefer A.F."/>
            <person name="Nichols A."/>
            <person name="Cepeda A.J."/>
            <person name="Yan W."/>
            <person name="Fan B."/>
            <person name="Jiang Y."/>
            <person name="Adhikari A."/>
            <person name="Zheng C.-J."/>
            <person name="Schuster L."/>
            <person name="Cowan T.M."/>
            <person name="Smanski M.J."/>
            <person name="Chevrette M.G."/>
            <person name="De Carvalho L.P.S."/>
            <person name="Shen B."/>
        </authorList>
    </citation>
    <scope>NUCLEOTIDE SEQUENCE [LARGE SCALE GENOMIC DNA]</scope>
    <source>
        <strain evidence="10 11">NPDC050545</strain>
    </source>
</reference>
<dbReference type="InterPro" id="IPR005158">
    <property type="entry name" value="BTAD"/>
</dbReference>
<comment type="similarity">
    <text evidence="1">Belongs to the AfsR/DnrI/RedD regulatory family.</text>
</comment>
<dbReference type="PRINTS" id="PR00364">
    <property type="entry name" value="DISEASERSIST"/>
</dbReference>
<dbReference type="InterPro" id="IPR016032">
    <property type="entry name" value="Sig_transdc_resp-reg_C-effctor"/>
</dbReference>
<dbReference type="InterPro" id="IPR027417">
    <property type="entry name" value="P-loop_NTPase"/>
</dbReference>
<evidence type="ECO:0000256" key="7">
    <source>
        <dbReference type="SAM" id="MobiDB-lite"/>
    </source>
</evidence>
<feature type="repeat" description="TPR" evidence="5">
    <location>
        <begin position="869"/>
        <end position="902"/>
    </location>
</feature>
<dbReference type="PANTHER" id="PTHR35807">
    <property type="entry name" value="TRANSCRIPTIONAL REGULATOR REDD-RELATED"/>
    <property type="match status" value="1"/>
</dbReference>
<dbReference type="InterPro" id="IPR019734">
    <property type="entry name" value="TPR_rpt"/>
</dbReference>
<dbReference type="Gene3D" id="3.40.50.300">
    <property type="entry name" value="P-loop containing nucleotide triphosphate hydrolases"/>
    <property type="match status" value="1"/>
</dbReference>
<name>A0ABW7YPW6_9ACTN</name>
<feature type="DNA-binding region" description="OmpR/PhoB-type" evidence="6">
    <location>
        <begin position="67"/>
        <end position="168"/>
    </location>
</feature>
<proteinExistence type="inferred from homology"/>
<dbReference type="InterPro" id="IPR051677">
    <property type="entry name" value="AfsR-DnrI-RedD_regulator"/>
</dbReference>
<keyword evidence="2" id="KW-0805">Transcription regulation</keyword>
<dbReference type="InterPro" id="IPR011990">
    <property type="entry name" value="TPR-like_helical_dom_sf"/>
</dbReference>
<dbReference type="Pfam" id="PF00486">
    <property type="entry name" value="Trans_reg_C"/>
    <property type="match status" value="1"/>
</dbReference>
<dbReference type="PROSITE" id="PS50005">
    <property type="entry name" value="TPR"/>
    <property type="match status" value="1"/>
</dbReference>
<dbReference type="Pfam" id="PF00931">
    <property type="entry name" value="NB-ARC"/>
    <property type="match status" value="1"/>
</dbReference>
<keyword evidence="5" id="KW-0802">TPR repeat</keyword>
<evidence type="ECO:0000313" key="11">
    <source>
        <dbReference type="Proteomes" id="UP001612741"/>
    </source>
</evidence>
<dbReference type="CDD" id="cd15831">
    <property type="entry name" value="BTAD"/>
    <property type="match status" value="1"/>
</dbReference>
<dbReference type="InterPro" id="IPR010982">
    <property type="entry name" value="Lambda_DNA-bd_dom_sf"/>
</dbReference>
<dbReference type="Proteomes" id="UP001612741">
    <property type="component" value="Unassembled WGS sequence"/>
</dbReference>
<dbReference type="EMBL" id="JBITGY010000003">
    <property type="protein sequence ID" value="MFI6497863.1"/>
    <property type="molecule type" value="Genomic_DNA"/>
</dbReference>
<dbReference type="Pfam" id="PF13424">
    <property type="entry name" value="TPR_12"/>
    <property type="match status" value="1"/>
</dbReference>
<dbReference type="Pfam" id="PF03704">
    <property type="entry name" value="BTAD"/>
    <property type="match status" value="1"/>
</dbReference>
<gene>
    <name evidence="10" type="ORF">ACIBG2_10785</name>
</gene>
<feature type="region of interest" description="Disordered" evidence="7">
    <location>
        <begin position="1094"/>
        <end position="1120"/>
    </location>
</feature>
<dbReference type="InterPro" id="IPR001387">
    <property type="entry name" value="Cro/C1-type_HTH"/>
</dbReference>
<evidence type="ECO:0000259" key="8">
    <source>
        <dbReference type="PROSITE" id="PS50943"/>
    </source>
</evidence>
<dbReference type="SUPFAM" id="SSF46894">
    <property type="entry name" value="C-terminal effector domain of the bipartite response regulators"/>
    <property type="match status" value="1"/>
</dbReference>
<dbReference type="SUPFAM" id="SSF48452">
    <property type="entry name" value="TPR-like"/>
    <property type="match status" value="2"/>
</dbReference>
<dbReference type="SUPFAM" id="SSF52540">
    <property type="entry name" value="P-loop containing nucleoside triphosphate hydrolases"/>
    <property type="match status" value="1"/>
</dbReference>
<dbReference type="CDD" id="cd00383">
    <property type="entry name" value="trans_reg_C"/>
    <property type="match status" value="1"/>
</dbReference>
<evidence type="ECO:0000256" key="4">
    <source>
        <dbReference type="ARBA" id="ARBA00023163"/>
    </source>
</evidence>
<dbReference type="CDD" id="cd00093">
    <property type="entry name" value="HTH_XRE"/>
    <property type="match status" value="1"/>
</dbReference>
<evidence type="ECO:0000256" key="3">
    <source>
        <dbReference type="ARBA" id="ARBA00023125"/>
    </source>
</evidence>
<sequence>MTLGEVLLAYRRREGITQQELADRAGVSIRTLRDIEHGVARRPNARSIHKLAEAAGLSPAQLDDLPREMRSAGGPVLRIDVLGPLAVRIRGRSVDLKPPMQRRLLGLLALQANSVVSYAEIVDFLWEERSPISYLNLVYTHMSRLRRFLEGTGDDLITRSGAGYRLALTGEQNDLLDFEEQLARADAHRAAGEDEHAERAYERALSLWRGQALADVAPHAAYHPVVAASSRQRLTAVLKYADLSLRRGRHQAVLERLREVVLVEPLHEGLNARLLLALAGSGQRPAALRLFGELRDRLRFELGIEPGPEIREAHTTILRQETAVSEPASRAVAVPAQLPPDLATFTGRVRELGELTGYLTTADAHPTAARVLVIGGTAGVGKSTLAVHWAHRVRHRFPDGQLFYNLHGYSDTAAKTAADALTSFLVALGVPPVAVPLDEEARISLFRSMAADRRLLLVLDNVTGPEQVRPFISANRHSAVVVTSRNDLSGLKVHDEALLVRLDVLGADEAVHLLTKVLGTRATTPALLGELAGLCARLPLALRIAAADIGRGAYGTVRDYVTTLREGDRLARLSIGGTGSTAVEAAFSLSYTVLPPSAAKLFRLLSLVPGPDFTVEAAAALSGSTAEQTREELARLAAAYLVDGYEPGRYRFHDLLRIFAATRAGAEESRESTARARQRLHDWYLLGVRAAAEQSYPHWAKLPLGTTSEGVTAVAHADLTAAAGWLSAEHRNLVAAVHEAARSGPRPSTWLLTDAMRSHFWSSRSMGDWLACAQTAVAVAEEDGNVPGLAAATLALASAHDFQERRGAHALYARALDLADRGAWKEGMSSIRNNLAGHYMRYGQLDDAARSLAEGIELDEEDGRLAWLGVKHVNLGAVYGQLGKLNAAHRQLQRARQLLPDTDGMISLNLGEVCHLMGRHDEALEHLGTARARCEQAGAQAIMPVCLILLAEVHCDLARYGEALEFAKEGLARAHDIEDVLAQAAAHNILGRLHERTRRPVQAAGHYRRALELAGETHLVAKVTALIGLADATVALGGDAAAIARQALELARKRSFRLLEGLAHTALADAALAAGDRAEAVRQGRLAMEIHRETGHRQGETRTLRTLGEADPGAVTGLQT</sequence>
<dbReference type="SMART" id="SM00028">
    <property type="entry name" value="TPR"/>
    <property type="match status" value="7"/>
</dbReference>
<feature type="domain" description="OmpR/PhoB-type" evidence="9">
    <location>
        <begin position="67"/>
        <end position="168"/>
    </location>
</feature>
<comment type="caution">
    <text evidence="10">The sequence shown here is derived from an EMBL/GenBank/DDBJ whole genome shotgun (WGS) entry which is preliminary data.</text>
</comment>
<dbReference type="SMART" id="SM00530">
    <property type="entry name" value="HTH_XRE"/>
    <property type="match status" value="1"/>
</dbReference>
<feature type="compositionally biased region" description="Basic and acidic residues" evidence="7">
    <location>
        <begin position="1094"/>
        <end position="1103"/>
    </location>
</feature>
<dbReference type="PROSITE" id="PS50943">
    <property type="entry name" value="HTH_CROC1"/>
    <property type="match status" value="1"/>
</dbReference>
<dbReference type="InterPro" id="IPR002182">
    <property type="entry name" value="NB-ARC"/>
</dbReference>
<evidence type="ECO:0000256" key="1">
    <source>
        <dbReference type="ARBA" id="ARBA00005820"/>
    </source>
</evidence>
<dbReference type="SUPFAM" id="SSF47413">
    <property type="entry name" value="lambda repressor-like DNA-binding domains"/>
    <property type="match status" value="1"/>
</dbReference>
<organism evidence="10 11">
    <name type="scientific">Nonomuraea typhae</name>
    <dbReference type="NCBI Taxonomy" id="2603600"/>
    <lineage>
        <taxon>Bacteria</taxon>
        <taxon>Bacillati</taxon>
        <taxon>Actinomycetota</taxon>
        <taxon>Actinomycetes</taxon>
        <taxon>Streptosporangiales</taxon>
        <taxon>Streptosporangiaceae</taxon>
        <taxon>Nonomuraea</taxon>
    </lineage>
</organism>
<dbReference type="SMART" id="SM01043">
    <property type="entry name" value="BTAD"/>
    <property type="match status" value="1"/>
</dbReference>
<dbReference type="SMART" id="SM00862">
    <property type="entry name" value="Trans_reg_C"/>
    <property type="match status" value="1"/>
</dbReference>
<keyword evidence="11" id="KW-1185">Reference proteome</keyword>
<dbReference type="Gene3D" id="1.25.40.10">
    <property type="entry name" value="Tetratricopeptide repeat domain"/>
    <property type="match status" value="4"/>
</dbReference>
<evidence type="ECO:0000313" key="10">
    <source>
        <dbReference type="EMBL" id="MFI6497863.1"/>
    </source>
</evidence>
<dbReference type="RefSeq" id="WP_397081072.1">
    <property type="nucleotide sequence ID" value="NZ_JBITGY010000003.1"/>
</dbReference>
<dbReference type="Gene3D" id="1.10.260.40">
    <property type="entry name" value="lambda repressor-like DNA-binding domains"/>
    <property type="match status" value="1"/>
</dbReference>
<evidence type="ECO:0000256" key="6">
    <source>
        <dbReference type="PROSITE-ProRule" id="PRU01091"/>
    </source>
</evidence>
<keyword evidence="3 6" id="KW-0238">DNA-binding</keyword>
<dbReference type="PROSITE" id="PS51755">
    <property type="entry name" value="OMPR_PHOB"/>
    <property type="match status" value="1"/>
</dbReference>
<dbReference type="InterPro" id="IPR001867">
    <property type="entry name" value="OmpR/PhoB-type_DNA-bd"/>
</dbReference>
<evidence type="ECO:0000256" key="2">
    <source>
        <dbReference type="ARBA" id="ARBA00023015"/>
    </source>
</evidence>
<dbReference type="Pfam" id="PF01381">
    <property type="entry name" value="HTH_3"/>
    <property type="match status" value="1"/>
</dbReference>
<dbReference type="Gene3D" id="1.10.10.10">
    <property type="entry name" value="Winged helix-like DNA-binding domain superfamily/Winged helix DNA-binding domain"/>
    <property type="match status" value="1"/>
</dbReference>
<feature type="domain" description="HTH cro/C1-type" evidence="8">
    <location>
        <begin position="7"/>
        <end position="62"/>
    </location>
</feature>
<accession>A0ABW7YPW6</accession>
<dbReference type="PANTHER" id="PTHR35807:SF1">
    <property type="entry name" value="TRANSCRIPTIONAL REGULATOR REDD"/>
    <property type="match status" value="1"/>
</dbReference>